<dbReference type="Pfam" id="PF00190">
    <property type="entry name" value="Cupin_1"/>
    <property type="match status" value="1"/>
</dbReference>
<protein>
    <recommendedName>
        <fullName evidence="10">Germin-like protein</fullName>
    </recommendedName>
</protein>
<evidence type="ECO:0000256" key="1">
    <source>
        <dbReference type="ARBA" id="ARBA00004271"/>
    </source>
</evidence>
<keyword evidence="3 10" id="KW-0052">Apoplast</keyword>
<name>A0ABR2R5A6_9ROSI</name>
<dbReference type="InterPro" id="IPR001929">
    <property type="entry name" value="Germin"/>
</dbReference>
<dbReference type="PRINTS" id="PR00325">
    <property type="entry name" value="GERMIN"/>
</dbReference>
<dbReference type="InterPro" id="IPR014710">
    <property type="entry name" value="RmlC-like_jellyroll"/>
</dbReference>
<feature type="signal peptide" evidence="10">
    <location>
        <begin position="1"/>
        <end position="23"/>
    </location>
</feature>
<feature type="chain" id="PRO_5044986950" description="Germin-like protein" evidence="10">
    <location>
        <begin position="24"/>
        <end position="219"/>
    </location>
</feature>
<evidence type="ECO:0000313" key="12">
    <source>
        <dbReference type="EMBL" id="KAK9008127.1"/>
    </source>
</evidence>
<keyword evidence="9 10" id="KW-0464">Manganese</keyword>
<comment type="similarity">
    <text evidence="2 10">Belongs to the germin family.</text>
</comment>
<dbReference type="SUPFAM" id="SSF51182">
    <property type="entry name" value="RmlC-like cupins"/>
    <property type="match status" value="1"/>
</dbReference>
<dbReference type="PROSITE" id="PS00725">
    <property type="entry name" value="GERMIN"/>
    <property type="match status" value="1"/>
</dbReference>
<evidence type="ECO:0000256" key="9">
    <source>
        <dbReference type="ARBA" id="ARBA00023211"/>
    </source>
</evidence>
<proteinExistence type="inferred from homology"/>
<dbReference type="SMART" id="SM00835">
    <property type="entry name" value="Cupin_1"/>
    <property type="match status" value="1"/>
</dbReference>
<evidence type="ECO:0000259" key="11">
    <source>
        <dbReference type="SMART" id="SM00835"/>
    </source>
</evidence>
<dbReference type="InterPro" id="IPR006045">
    <property type="entry name" value="Cupin_1"/>
</dbReference>
<evidence type="ECO:0000256" key="8">
    <source>
        <dbReference type="ARBA" id="ARBA00023180"/>
    </source>
</evidence>
<sequence>MEISSLFLQIFLGLTLLTGLAKSDPDPLQDYCIADTKSPLSLNGAPCLNPTLALSSHFTTSALAKPGDTKANQFGFSVTLTTIANLPGINTMGITMARVDIAGNGLVPPHSHPRASEVTICLQGAILVGFVDTSNRLFTQRLEPGDSFVFPRGLIHFLYNEDARKPALAVSGLSSQNPGAQIASRAAFVSSPPIPDVILEKAFQISPREVAEIRKNLGG</sequence>
<comment type="subcellular location">
    <subcellularLocation>
        <location evidence="1 10">Secreted</location>
        <location evidence="1 10">Extracellular space</location>
        <location evidence="1 10">Apoplast</location>
    </subcellularLocation>
</comment>
<dbReference type="InterPro" id="IPR011051">
    <property type="entry name" value="RmlC_Cupin_sf"/>
</dbReference>
<evidence type="ECO:0000256" key="4">
    <source>
        <dbReference type="ARBA" id="ARBA00022525"/>
    </source>
</evidence>
<evidence type="ECO:0000256" key="5">
    <source>
        <dbReference type="ARBA" id="ARBA00022723"/>
    </source>
</evidence>
<accession>A0ABR2R5A6</accession>
<dbReference type="CDD" id="cd02241">
    <property type="entry name" value="cupin_OxOx"/>
    <property type="match status" value="1"/>
</dbReference>
<keyword evidence="6 10" id="KW-0732">Signal</keyword>
<dbReference type="PANTHER" id="PTHR31238">
    <property type="entry name" value="GERMIN-LIKE PROTEIN SUBFAMILY 3 MEMBER 3"/>
    <property type="match status" value="1"/>
</dbReference>
<evidence type="ECO:0000256" key="7">
    <source>
        <dbReference type="ARBA" id="ARBA00023157"/>
    </source>
</evidence>
<keyword evidence="13" id="KW-1185">Reference proteome</keyword>
<evidence type="ECO:0000256" key="10">
    <source>
        <dbReference type="RuleBase" id="RU366015"/>
    </source>
</evidence>
<feature type="domain" description="Cupin type-1" evidence="11">
    <location>
        <begin position="61"/>
        <end position="211"/>
    </location>
</feature>
<organism evidence="12 13">
    <name type="scientific">Hibiscus sabdariffa</name>
    <name type="common">roselle</name>
    <dbReference type="NCBI Taxonomy" id="183260"/>
    <lineage>
        <taxon>Eukaryota</taxon>
        <taxon>Viridiplantae</taxon>
        <taxon>Streptophyta</taxon>
        <taxon>Embryophyta</taxon>
        <taxon>Tracheophyta</taxon>
        <taxon>Spermatophyta</taxon>
        <taxon>Magnoliopsida</taxon>
        <taxon>eudicotyledons</taxon>
        <taxon>Gunneridae</taxon>
        <taxon>Pentapetalae</taxon>
        <taxon>rosids</taxon>
        <taxon>malvids</taxon>
        <taxon>Malvales</taxon>
        <taxon>Malvaceae</taxon>
        <taxon>Malvoideae</taxon>
        <taxon>Hibiscus</taxon>
    </lineage>
</organism>
<evidence type="ECO:0000256" key="6">
    <source>
        <dbReference type="ARBA" id="ARBA00022729"/>
    </source>
</evidence>
<dbReference type="Proteomes" id="UP001396334">
    <property type="component" value="Unassembled WGS sequence"/>
</dbReference>
<keyword evidence="4 10" id="KW-0964">Secreted</keyword>
<evidence type="ECO:0000256" key="2">
    <source>
        <dbReference type="ARBA" id="ARBA00007456"/>
    </source>
</evidence>
<keyword evidence="7" id="KW-1015">Disulfide bond</keyword>
<evidence type="ECO:0000256" key="3">
    <source>
        <dbReference type="ARBA" id="ARBA00022523"/>
    </source>
</evidence>
<gene>
    <name evidence="12" type="ORF">V6N11_075029</name>
</gene>
<evidence type="ECO:0000313" key="13">
    <source>
        <dbReference type="Proteomes" id="UP001396334"/>
    </source>
</evidence>
<keyword evidence="5 10" id="KW-0479">Metal-binding</keyword>
<keyword evidence="8" id="KW-0325">Glycoprotein</keyword>
<comment type="caution">
    <text evidence="12">The sequence shown here is derived from an EMBL/GenBank/DDBJ whole genome shotgun (WGS) entry which is preliminary data.</text>
</comment>
<dbReference type="EMBL" id="JBBPBN010000026">
    <property type="protein sequence ID" value="KAK9008127.1"/>
    <property type="molecule type" value="Genomic_DNA"/>
</dbReference>
<dbReference type="Gene3D" id="2.60.120.10">
    <property type="entry name" value="Jelly Rolls"/>
    <property type="match status" value="1"/>
</dbReference>
<dbReference type="InterPro" id="IPR019780">
    <property type="entry name" value="Germin_Mn-BS"/>
</dbReference>
<reference evidence="12 13" key="1">
    <citation type="journal article" date="2024" name="G3 (Bethesda)">
        <title>Genome assembly of Hibiscus sabdariffa L. provides insights into metabolisms of medicinal natural products.</title>
        <authorList>
            <person name="Kim T."/>
        </authorList>
    </citation>
    <scope>NUCLEOTIDE SEQUENCE [LARGE SCALE GENOMIC DNA]</scope>
    <source>
        <strain evidence="12">TK-2024</strain>
        <tissue evidence="12">Old leaves</tissue>
    </source>
</reference>